<evidence type="ECO:0000259" key="1">
    <source>
        <dbReference type="Pfam" id="PF03869"/>
    </source>
</evidence>
<evidence type="ECO:0000313" key="3">
    <source>
        <dbReference type="Proteomes" id="UP001429354"/>
    </source>
</evidence>
<keyword evidence="3" id="KW-1185">Reference proteome</keyword>
<sequence>MAEKKAYPLRISAEVLDAMQRWSNDELRSLNSQIEYVLRDALRKAGRLPRANEDDNNKEPGK</sequence>
<dbReference type="InterPro" id="IPR013321">
    <property type="entry name" value="Arc_rbn_hlx_hlx"/>
</dbReference>
<organism evidence="2 3">
    <name type="scientific">Pseudoxanthomonas gei</name>
    <dbReference type="NCBI Taxonomy" id="1383030"/>
    <lineage>
        <taxon>Bacteria</taxon>
        <taxon>Pseudomonadati</taxon>
        <taxon>Pseudomonadota</taxon>
        <taxon>Gammaproteobacteria</taxon>
        <taxon>Lysobacterales</taxon>
        <taxon>Lysobacteraceae</taxon>
        <taxon>Pseudoxanthomonas</taxon>
    </lineage>
</organism>
<keyword evidence="2" id="KW-0238">DNA-binding</keyword>
<name>A0ABX0AEH9_9GAMM</name>
<dbReference type="Gene3D" id="1.10.1220.10">
    <property type="entry name" value="Met repressor-like"/>
    <property type="match status" value="1"/>
</dbReference>
<dbReference type="EMBL" id="QOVG01000010">
    <property type="protein sequence ID" value="NDK39987.1"/>
    <property type="molecule type" value="Genomic_DNA"/>
</dbReference>
<dbReference type="GO" id="GO:0003677">
    <property type="term" value="F:DNA binding"/>
    <property type="evidence" value="ECO:0007669"/>
    <property type="project" value="UniProtKB-KW"/>
</dbReference>
<dbReference type="Pfam" id="PF03869">
    <property type="entry name" value="Arc"/>
    <property type="match status" value="1"/>
</dbReference>
<dbReference type="InterPro" id="IPR010985">
    <property type="entry name" value="Ribbon_hlx_hlx"/>
</dbReference>
<protein>
    <submittedName>
        <fullName evidence="2">Arc family DNA-binding protein</fullName>
    </submittedName>
</protein>
<accession>A0ABX0AEH9</accession>
<comment type="caution">
    <text evidence="2">The sequence shown here is derived from an EMBL/GenBank/DDBJ whole genome shotgun (WGS) entry which is preliminary data.</text>
</comment>
<dbReference type="InterPro" id="IPR005569">
    <property type="entry name" value="Arc_DNA-bd_dom"/>
</dbReference>
<evidence type="ECO:0000313" key="2">
    <source>
        <dbReference type="EMBL" id="NDK39987.1"/>
    </source>
</evidence>
<reference evidence="2 3" key="1">
    <citation type="submission" date="2018-07" db="EMBL/GenBank/DDBJ databases">
        <title>Whole genome Sequencing of Pseudoxanthomonas gei KCTC 32298 (T).</title>
        <authorList>
            <person name="Kumar S."/>
            <person name="Bansal K."/>
            <person name="Kaur A."/>
            <person name="Patil P."/>
            <person name="Sharma S."/>
            <person name="Patil P.B."/>
        </authorList>
    </citation>
    <scope>NUCLEOTIDE SEQUENCE [LARGE SCALE GENOMIC DNA]</scope>
    <source>
        <strain evidence="2 3">KCTC 32298</strain>
    </source>
</reference>
<gene>
    <name evidence="2" type="ORF">DT603_14180</name>
</gene>
<feature type="domain" description="Arc-like DNA binding" evidence="1">
    <location>
        <begin position="7"/>
        <end position="48"/>
    </location>
</feature>
<proteinExistence type="predicted"/>
<dbReference type="SUPFAM" id="SSF47598">
    <property type="entry name" value="Ribbon-helix-helix"/>
    <property type="match status" value="1"/>
</dbReference>
<dbReference type="RefSeq" id="WP_162350644.1">
    <property type="nucleotide sequence ID" value="NZ_QOVG01000010.1"/>
</dbReference>
<dbReference type="Proteomes" id="UP001429354">
    <property type="component" value="Unassembled WGS sequence"/>
</dbReference>